<organism evidence="2 3">
    <name type="scientific">Legionella lansingensis</name>
    <dbReference type="NCBI Taxonomy" id="45067"/>
    <lineage>
        <taxon>Bacteria</taxon>
        <taxon>Pseudomonadati</taxon>
        <taxon>Pseudomonadota</taxon>
        <taxon>Gammaproteobacteria</taxon>
        <taxon>Legionellales</taxon>
        <taxon>Legionellaceae</taxon>
        <taxon>Legionella</taxon>
    </lineage>
</organism>
<evidence type="ECO:0000313" key="2">
    <source>
        <dbReference type="EMBL" id="KTD22996.1"/>
    </source>
</evidence>
<dbReference type="PATRIC" id="fig|45067.4.peg.991"/>
<feature type="transmembrane region" description="Helical" evidence="1">
    <location>
        <begin position="12"/>
        <end position="32"/>
    </location>
</feature>
<dbReference type="OrthoDB" id="5653342at2"/>
<keyword evidence="1" id="KW-0472">Membrane</keyword>
<evidence type="ECO:0008006" key="4">
    <source>
        <dbReference type="Google" id="ProtNLM"/>
    </source>
</evidence>
<sequence length="336" mass="36660">MSFLKSSFDGIGTGAGVAWPFFGILSSTLGLVAGSTTVLIVGSVAGILFCVVSGATFYLAHENAKAEALANTQKLGRQKDKLNTILYLYLQNIVSDYLLSINDHHVSTEEAILFVRKKLQKDLQASEHKQLLLALFEALSSHRSGKTFEEFMSAKFSCLMNKTVLPDVIPIVDSLITKLICTEPTNLLSRKKMLQIMFLSAVGTFGAIAGCMAGFMGLLGGLGLLAGFAAVPLLGWATIVVALAFATIMSVNAIELASNRHELQQASSQIKSFHRYLYQLHTKELALKVDKLEHDTPYDQGYQQPYPFFVPNRSIGSRISDLILIPVSKSMSIRGY</sequence>
<comment type="caution">
    <text evidence="2">The sequence shown here is derived from an EMBL/GenBank/DDBJ whole genome shotgun (WGS) entry which is preliminary data.</text>
</comment>
<dbReference type="Proteomes" id="UP000054869">
    <property type="component" value="Unassembled WGS sequence"/>
</dbReference>
<evidence type="ECO:0000256" key="1">
    <source>
        <dbReference type="SAM" id="Phobius"/>
    </source>
</evidence>
<dbReference type="eggNOG" id="ENOG5031H0B">
    <property type="taxonomic scope" value="Bacteria"/>
</dbReference>
<keyword evidence="1" id="KW-1133">Transmembrane helix</keyword>
<feature type="transmembrane region" description="Helical" evidence="1">
    <location>
        <begin position="38"/>
        <end position="60"/>
    </location>
</feature>
<accession>A0A0W0VS01</accession>
<proteinExistence type="predicted"/>
<name>A0A0W0VS01_9GAMM</name>
<dbReference type="EMBL" id="LNYI01000018">
    <property type="protein sequence ID" value="KTD22996.1"/>
    <property type="molecule type" value="Genomic_DNA"/>
</dbReference>
<dbReference type="AlphaFoldDB" id="A0A0W0VS01"/>
<gene>
    <name evidence="2" type="ORF">Llan_0957</name>
</gene>
<protein>
    <recommendedName>
        <fullName evidence="4">Transmembrane protein</fullName>
    </recommendedName>
</protein>
<dbReference type="RefSeq" id="WP_028374112.1">
    <property type="nucleotide sequence ID" value="NZ_CAAAJD010000043.1"/>
</dbReference>
<evidence type="ECO:0000313" key="3">
    <source>
        <dbReference type="Proteomes" id="UP000054869"/>
    </source>
</evidence>
<feature type="transmembrane region" description="Helical" evidence="1">
    <location>
        <begin position="225"/>
        <end position="251"/>
    </location>
</feature>
<keyword evidence="1" id="KW-0812">Transmembrane</keyword>
<dbReference type="STRING" id="45067.Llan_0957"/>
<reference evidence="2 3" key="1">
    <citation type="submission" date="2015-11" db="EMBL/GenBank/DDBJ databases">
        <title>Genomic analysis of 38 Legionella species identifies large and diverse effector repertoires.</title>
        <authorList>
            <person name="Burstein D."/>
            <person name="Amaro F."/>
            <person name="Zusman T."/>
            <person name="Lifshitz Z."/>
            <person name="Cohen O."/>
            <person name="Gilbert J.A."/>
            <person name="Pupko T."/>
            <person name="Shuman H.A."/>
            <person name="Segal G."/>
        </authorList>
    </citation>
    <scope>NUCLEOTIDE SEQUENCE [LARGE SCALE GENOMIC DNA]</scope>
    <source>
        <strain evidence="2 3">ATCC 49751</strain>
    </source>
</reference>
<keyword evidence="3" id="KW-1185">Reference proteome</keyword>
<feature type="transmembrane region" description="Helical" evidence="1">
    <location>
        <begin position="196"/>
        <end position="219"/>
    </location>
</feature>